<keyword evidence="1" id="KW-0472">Membrane</keyword>
<gene>
    <name evidence="2" type="ORF">DAMO_2427</name>
</gene>
<dbReference type="KEGG" id="mox:DAMO_2427"/>
<sequence length="183" mass="20891">MPVKSLVVIQGFNRLKSSLTDSLRSGVPTKGYFWLGLFLLVALIVQQSTGWQWTLLTGLQDDNTYKLATGFGLFAFVLYQWRFSVKRAQGEQRNAATMMGRHKLFGALLLLFFFGHSQTLGYGYLEILSLTLLLAFLTGLFNFQIVKIHKPWYRPVWISAHVGLSMALLLLIAYHVYINYAFK</sequence>
<dbReference type="AlphaFoldDB" id="D5MIV8"/>
<proteinExistence type="predicted"/>
<evidence type="ECO:0000313" key="2">
    <source>
        <dbReference type="EMBL" id="CBE69484.1"/>
    </source>
</evidence>
<dbReference type="STRING" id="671143.DAMO_2427"/>
<accession>D5MIV8</accession>
<evidence type="ECO:0000313" key="3">
    <source>
        <dbReference type="Proteomes" id="UP000006898"/>
    </source>
</evidence>
<organism evidence="2 3">
    <name type="scientific">Methylomirabilis oxygeniifera</name>
    <dbReference type="NCBI Taxonomy" id="671143"/>
    <lineage>
        <taxon>Bacteria</taxon>
        <taxon>Candidatus Methylomirabilota</taxon>
        <taxon>Candidatus Methylomirabilia</taxon>
        <taxon>Candidatus Methylomirabilales</taxon>
        <taxon>Candidatus Methylomirabilaceae</taxon>
        <taxon>Candidatus Methylomirabilis</taxon>
    </lineage>
</organism>
<evidence type="ECO:0000256" key="1">
    <source>
        <dbReference type="SAM" id="Phobius"/>
    </source>
</evidence>
<dbReference type="HOGENOM" id="CLU_1472645_0_0_0"/>
<feature type="transmembrane region" description="Helical" evidence="1">
    <location>
        <begin position="104"/>
        <end position="121"/>
    </location>
</feature>
<feature type="transmembrane region" description="Helical" evidence="1">
    <location>
        <begin position="65"/>
        <end position="83"/>
    </location>
</feature>
<feature type="transmembrane region" description="Helical" evidence="1">
    <location>
        <begin position="32"/>
        <end position="53"/>
    </location>
</feature>
<reference evidence="2 3" key="1">
    <citation type="journal article" date="2010" name="Nature">
        <title>Nitrite-driven anaerobic methane oxidation by oxygenic bacteria.</title>
        <authorList>
            <person name="Ettwig K.F."/>
            <person name="Butler M.K."/>
            <person name="Le Paslier D."/>
            <person name="Pelletier E."/>
            <person name="Mangenot S."/>
            <person name="Kuypers M.M.M."/>
            <person name="Schreiber F."/>
            <person name="Dutilh B.E."/>
            <person name="Zedelius J."/>
            <person name="de Beer D."/>
            <person name="Gloerich J."/>
            <person name="Wessels H.J.C.T."/>
            <person name="van Allen T."/>
            <person name="Luesken F."/>
            <person name="Wu M."/>
            <person name="van de Pas-Schoonen K.T."/>
            <person name="Op den Camp H.J.M."/>
            <person name="Janssen-Megens E.M."/>
            <person name="Francoijs K-J."/>
            <person name="Stunnenberg H."/>
            <person name="Weissenbach J."/>
            <person name="Jetten M.S.M."/>
            <person name="Strous M."/>
        </authorList>
    </citation>
    <scope>NUCLEOTIDE SEQUENCE [LARGE SCALE GENOMIC DNA]</scope>
</reference>
<keyword evidence="1" id="KW-1133">Transmembrane helix</keyword>
<dbReference type="eggNOG" id="COG1018">
    <property type="taxonomic scope" value="Bacteria"/>
</dbReference>
<name>D5MIV8_METO1</name>
<dbReference type="EMBL" id="FP565575">
    <property type="protein sequence ID" value="CBE69484.1"/>
    <property type="molecule type" value="Genomic_DNA"/>
</dbReference>
<protein>
    <submittedName>
        <fullName evidence="2">Uncharacterized protein</fullName>
    </submittedName>
</protein>
<keyword evidence="1" id="KW-0812">Transmembrane</keyword>
<feature type="transmembrane region" description="Helical" evidence="1">
    <location>
        <begin position="158"/>
        <end position="178"/>
    </location>
</feature>
<feature type="transmembrane region" description="Helical" evidence="1">
    <location>
        <begin position="127"/>
        <end position="146"/>
    </location>
</feature>
<dbReference type="Proteomes" id="UP000006898">
    <property type="component" value="Chromosome"/>
</dbReference>